<evidence type="ECO:0000256" key="1">
    <source>
        <dbReference type="ARBA" id="ARBA00008898"/>
    </source>
</evidence>
<dbReference type="GO" id="GO:0042602">
    <property type="term" value="F:riboflavin reductase (NADPH) activity"/>
    <property type="evidence" value="ECO:0007669"/>
    <property type="project" value="TreeGrafter"/>
</dbReference>
<dbReference type="SUPFAM" id="SSF50475">
    <property type="entry name" value="FMN-binding split barrel"/>
    <property type="match status" value="1"/>
</dbReference>
<sequence length="179" mass="19154">MTAILSPSEAGAVTPERFRHVLGHYPTGVSVVTSRTAAGDPVGMTIGTFTSISLEPALVGFFPAKTSGTFPAIRDSGGFCVNVVADQHHELCGRFAGPVERRFEGLEWQEAPSGAPVLADALAWIDCDIEQITDTGDHHLVVGRVRALAAEPVRRPLLFFQGGLGSFRPLTTDGRRETR</sequence>
<keyword evidence="5" id="KW-1185">Reference proteome</keyword>
<evidence type="ECO:0000313" key="5">
    <source>
        <dbReference type="Proteomes" id="UP000677875"/>
    </source>
</evidence>
<proteinExistence type="inferred from homology"/>
<evidence type="ECO:0000256" key="2">
    <source>
        <dbReference type="ARBA" id="ARBA00023002"/>
    </source>
</evidence>
<organism evidence="4 5">
    <name type="scientific">Streptomyces tagetis</name>
    <dbReference type="NCBI Taxonomy" id="2820809"/>
    <lineage>
        <taxon>Bacteria</taxon>
        <taxon>Bacillati</taxon>
        <taxon>Actinomycetota</taxon>
        <taxon>Actinomycetes</taxon>
        <taxon>Kitasatosporales</taxon>
        <taxon>Streptomycetaceae</taxon>
        <taxon>Streptomyces</taxon>
    </lineage>
</organism>
<comment type="similarity">
    <text evidence="1">Belongs to the non-flavoprotein flavin reductase family.</text>
</comment>
<gene>
    <name evidence="4" type="ORF">J5Y05_01795</name>
</gene>
<dbReference type="InterPro" id="IPR050268">
    <property type="entry name" value="NADH-dep_flavin_reductase"/>
</dbReference>
<keyword evidence="2" id="KW-0560">Oxidoreductase</keyword>
<reference evidence="4" key="1">
    <citation type="submission" date="2021-04" db="EMBL/GenBank/DDBJ databases">
        <title>Genome seq and assembly of Streptomyces sp. RG38.</title>
        <authorList>
            <person name="Chhetri G."/>
        </authorList>
    </citation>
    <scope>NUCLEOTIDE SEQUENCE</scope>
    <source>
        <strain evidence="4">RG38</strain>
    </source>
</reference>
<feature type="domain" description="Flavin reductase like" evidence="3">
    <location>
        <begin position="22"/>
        <end position="166"/>
    </location>
</feature>
<dbReference type="InterPro" id="IPR012349">
    <property type="entry name" value="Split_barrel_FMN-bd"/>
</dbReference>
<dbReference type="GO" id="GO:0010181">
    <property type="term" value="F:FMN binding"/>
    <property type="evidence" value="ECO:0007669"/>
    <property type="project" value="InterPro"/>
</dbReference>
<dbReference type="InterPro" id="IPR002563">
    <property type="entry name" value="Flavin_Rdtase-like_dom"/>
</dbReference>
<dbReference type="EMBL" id="JAGPNL010000001">
    <property type="protein sequence ID" value="MBQ0825251.1"/>
    <property type="molecule type" value="Genomic_DNA"/>
</dbReference>
<evidence type="ECO:0000313" key="4">
    <source>
        <dbReference type="EMBL" id="MBQ0825251.1"/>
    </source>
</evidence>
<dbReference type="SMART" id="SM00903">
    <property type="entry name" value="Flavin_Reduct"/>
    <property type="match status" value="1"/>
</dbReference>
<name>A0A941AZD4_9ACTN</name>
<accession>A0A941AZD4</accession>
<dbReference type="Pfam" id="PF01613">
    <property type="entry name" value="Flavin_Reduct"/>
    <property type="match status" value="1"/>
</dbReference>
<dbReference type="RefSeq" id="WP_210867940.1">
    <property type="nucleotide sequence ID" value="NZ_JAGPNL010000001.1"/>
</dbReference>
<protein>
    <submittedName>
        <fullName evidence="4">Flavin reductase family protein</fullName>
    </submittedName>
</protein>
<dbReference type="AlphaFoldDB" id="A0A941AZD4"/>
<dbReference type="PANTHER" id="PTHR30466">
    <property type="entry name" value="FLAVIN REDUCTASE"/>
    <property type="match status" value="1"/>
</dbReference>
<comment type="caution">
    <text evidence="4">The sequence shown here is derived from an EMBL/GenBank/DDBJ whole genome shotgun (WGS) entry which is preliminary data.</text>
</comment>
<dbReference type="Gene3D" id="2.30.110.10">
    <property type="entry name" value="Electron Transport, Fmn-binding Protein, Chain A"/>
    <property type="match status" value="1"/>
</dbReference>
<evidence type="ECO:0000259" key="3">
    <source>
        <dbReference type="SMART" id="SM00903"/>
    </source>
</evidence>
<dbReference type="PANTHER" id="PTHR30466:SF11">
    <property type="entry name" value="FLAVIN-DEPENDENT MONOOXYGENASE, REDUCTASE SUBUNIT HSAB"/>
    <property type="match status" value="1"/>
</dbReference>
<dbReference type="Proteomes" id="UP000677875">
    <property type="component" value="Unassembled WGS sequence"/>
</dbReference>